<protein>
    <submittedName>
        <fullName evidence="1">Potassium-transporting ATPase subunit A</fullName>
    </submittedName>
</protein>
<keyword evidence="2" id="KW-1185">Reference proteome</keyword>
<reference evidence="1 2" key="1">
    <citation type="journal article" date="2012" name="J. Bacteriol.">
        <title>Draft Genome Sequence of the Soil Bacterium Burkholderia terrae Strain BS001, Which Interacts with Fungal Surface Structures.</title>
        <authorList>
            <person name="Nazir R."/>
            <person name="Hansen M.A."/>
            <person name="Sorensen S."/>
            <person name="van Elsas J.D."/>
        </authorList>
    </citation>
    <scope>NUCLEOTIDE SEQUENCE [LARGE SCALE GENOMIC DNA]</scope>
    <source>
        <strain evidence="1 2">BS001</strain>
    </source>
</reference>
<sequence length="41" mass="4097">MVTSALYATVTTSGGDGTVDAMHDSLTPVGGLVPMVLMQTA</sequence>
<proteinExistence type="predicted"/>
<dbReference type="Pfam" id="PF03814">
    <property type="entry name" value="KdpA"/>
    <property type="match status" value="1"/>
</dbReference>
<name>A0ABP2PMS7_9BURK</name>
<dbReference type="EMBL" id="AKAU01000108">
    <property type="protein sequence ID" value="EIM98794.1"/>
    <property type="molecule type" value="Genomic_DNA"/>
</dbReference>
<organism evidence="1 2">
    <name type="scientific">Paraburkholderia hospita</name>
    <dbReference type="NCBI Taxonomy" id="169430"/>
    <lineage>
        <taxon>Bacteria</taxon>
        <taxon>Pseudomonadati</taxon>
        <taxon>Pseudomonadota</taxon>
        <taxon>Betaproteobacteria</taxon>
        <taxon>Burkholderiales</taxon>
        <taxon>Burkholderiaceae</taxon>
        <taxon>Paraburkholderia</taxon>
    </lineage>
</organism>
<evidence type="ECO:0000313" key="2">
    <source>
        <dbReference type="Proteomes" id="UP000004980"/>
    </source>
</evidence>
<dbReference type="InterPro" id="IPR004623">
    <property type="entry name" value="KdpA"/>
</dbReference>
<accession>A0ABP2PMS7</accession>
<gene>
    <name evidence="1" type="ORF">WQE_20501</name>
</gene>
<comment type="caution">
    <text evidence="1">The sequence shown here is derived from an EMBL/GenBank/DDBJ whole genome shotgun (WGS) entry which is preliminary data.</text>
</comment>
<evidence type="ECO:0000313" key="1">
    <source>
        <dbReference type="EMBL" id="EIM98794.1"/>
    </source>
</evidence>
<dbReference type="Proteomes" id="UP000004980">
    <property type="component" value="Unassembled WGS sequence"/>
</dbReference>